<name>A0A5C7AJR6_9FLAO</name>
<evidence type="ECO:0000313" key="2">
    <source>
        <dbReference type="EMBL" id="TXE08587.1"/>
    </source>
</evidence>
<organism evidence="2 3">
    <name type="scientific">Gelidibacter salicanalis</name>
    <dbReference type="NCBI Taxonomy" id="291193"/>
    <lineage>
        <taxon>Bacteria</taxon>
        <taxon>Pseudomonadati</taxon>
        <taxon>Bacteroidota</taxon>
        <taxon>Flavobacteriia</taxon>
        <taxon>Flavobacteriales</taxon>
        <taxon>Flavobacteriaceae</taxon>
        <taxon>Gelidibacter</taxon>
    </lineage>
</organism>
<dbReference type="RefSeq" id="WP_146892680.1">
    <property type="nucleotide sequence ID" value="NZ_VORX01000003.1"/>
</dbReference>
<protein>
    <recommendedName>
        <fullName evidence="4">DUF4595 domain-containing protein</fullName>
    </recommendedName>
</protein>
<keyword evidence="1" id="KW-0732">Signal</keyword>
<proteinExistence type="predicted"/>
<dbReference type="EMBL" id="VORX01000003">
    <property type="protein sequence ID" value="TXE08587.1"/>
    <property type="molecule type" value="Genomic_DNA"/>
</dbReference>
<evidence type="ECO:0000313" key="3">
    <source>
        <dbReference type="Proteomes" id="UP000321734"/>
    </source>
</evidence>
<comment type="caution">
    <text evidence="2">The sequence shown here is derived from an EMBL/GenBank/DDBJ whole genome shotgun (WGS) entry which is preliminary data.</text>
</comment>
<sequence length="245" mass="28731">MRNFVLCLCGLVLLTCSPKDADEPPETFSTLTYTLMEKNDTSKVVYRQNYAMDEEGKVISEDYTNFLFPQHSRVSYFEYNTKGQLVKEISDGMVHKSILWTNNVAEVLNAKDEKIAEFTFDGDMLTSYKTQFNTSHERHISLIYDSNKNIQSLNVDGETKIEYLDYDTSKRNPLNLIKSIGILRIDYKPFFTNIFSVEKVYPFEGDDYSVPMSFYDYRYTFDSEQRVFKIEDDKSAIYISQFEYQ</sequence>
<reference evidence="2 3" key="1">
    <citation type="submission" date="2019-08" db="EMBL/GenBank/DDBJ databases">
        <title>Genome sequence of Gelidibacter salicanalis IC162T.</title>
        <authorList>
            <person name="Bowman J.P."/>
        </authorList>
    </citation>
    <scope>NUCLEOTIDE SEQUENCE [LARGE SCALE GENOMIC DNA]</scope>
    <source>
        <strain evidence="2 3">IC162</strain>
    </source>
</reference>
<dbReference type="AlphaFoldDB" id="A0A5C7AJR6"/>
<feature type="chain" id="PRO_5022793235" description="DUF4595 domain-containing protein" evidence="1">
    <location>
        <begin position="22"/>
        <end position="245"/>
    </location>
</feature>
<evidence type="ECO:0008006" key="4">
    <source>
        <dbReference type="Google" id="ProtNLM"/>
    </source>
</evidence>
<dbReference type="Proteomes" id="UP000321734">
    <property type="component" value="Unassembled WGS sequence"/>
</dbReference>
<dbReference type="OrthoDB" id="1435413at2"/>
<gene>
    <name evidence="2" type="ORF">ES711_08785</name>
</gene>
<evidence type="ECO:0000256" key="1">
    <source>
        <dbReference type="SAM" id="SignalP"/>
    </source>
</evidence>
<keyword evidence="3" id="KW-1185">Reference proteome</keyword>
<feature type="signal peptide" evidence="1">
    <location>
        <begin position="1"/>
        <end position="21"/>
    </location>
</feature>
<accession>A0A5C7AJR6</accession>